<feature type="compositionally biased region" description="Polar residues" evidence="6">
    <location>
        <begin position="601"/>
        <end position="613"/>
    </location>
</feature>
<keyword evidence="1" id="KW-0217">Developmental protein</keyword>
<dbReference type="InterPro" id="IPR003902">
    <property type="entry name" value="Tscrpt_reg_GCM"/>
</dbReference>
<dbReference type="Pfam" id="PF03615">
    <property type="entry name" value="GCM"/>
    <property type="match status" value="1"/>
</dbReference>
<feature type="compositionally biased region" description="Basic and acidic residues" evidence="6">
    <location>
        <begin position="37"/>
        <end position="50"/>
    </location>
</feature>
<dbReference type="PANTHER" id="PTHR12414:SF8">
    <property type="entry name" value="TRANSCRIPTION FACTOR GLIAL CELLS MISSING-RELATED"/>
    <property type="match status" value="1"/>
</dbReference>
<dbReference type="SUPFAM" id="SSF90073">
    <property type="entry name" value="GCM domain"/>
    <property type="match status" value="1"/>
</dbReference>
<feature type="region of interest" description="Disordered" evidence="6">
    <location>
        <begin position="547"/>
        <end position="625"/>
    </location>
</feature>
<organism evidence="8">
    <name type="scientific">Glyptocidaris crenularis</name>
    <dbReference type="NCBI Taxonomy" id="31907"/>
    <lineage>
        <taxon>Eukaryota</taxon>
        <taxon>Metazoa</taxon>
        <taxon>Echinodermata</taxon>
        <taxon>Eleutherozoa</taxon>
        <taxon>Echinozoa</taxon>
        <taxon>Echinoidea</taxon>
        <taxon>Euechinoidea</taxon>
        <taxon>Acroechinoidea</taxon>
        <taxon>Diadematacea</taxon>
        <taxon>Phymosomatoida</taxon>
        <taxon>Phymosomatidae</taxon>
        <taxon>Glyptocidaris</taxon>
    </lineage>
</organism>
<dbReference type="GO" id="GO:0001228">
    <property type="term" value="F:DNA-binding transcription activator activity, RNA polymerase II-specific"/>
    <property type="evidence" value="ECO:0007669"/>
    <property type="project" value="InterPro"/>
</dbReference>
<dbReference type="Gene3D" id="3.30.70.3530">
    <property type="entry name" value="GCM motif"/>
    <property type="match status" value="1"/>
</dbReference>
<name>A0A0P0UPR0_9ECHN</name>
<dbReference type="PROSITE" id="PS50807">
    <property type="entry name" value="GCM"/>
    <property type="match status" value="1"/>
</dbReference>
<dbReference type="AlphaFoldDB" id="A0A0P0UPR0"/>
<sequence length="809" mass="88000">MVQKVTPKHEIVSMAAAAACVTGAPGTVPKSSASTRWQDKGARGRSKGERDEWKKLKKIKIDKYDDFNEWVDGDATMRYLPKDIDARKHLSGWAMRNTNNHNKKVLKKSCLGVFLCSKGCRTTSGEVVTVRPATSDRARKKQGDKKCPRTGCDGKLYHMICAGKSGYPVTHFWRVTDTVILFQSKGIHDHPRPDVVKTTSQAKMALLEYHRTHRHERPKEICRKVQGMHIHKSFNRVDRVARQLREVQNTEGTEPVGDVPKEHFSLRSHLRSMYSNGAQRPADMDNHSYAPGHNTFQNVYSNRQSYGAFYPPQPPVEGWTQFNASQDEYSTAFQNYRPAEAQLHTSSTASGYNHQMAGYPYNHQLHSADGTTYDYGYGGDVVMTASSSSSAGKTHDGLDIAGVHSDMSRQSIATYHSYPAESNIMMTNQSGCVDLNPMSSVYVTTELTSPQQGHVIMTSVKQPGSSPMKRPAPPDLHSLQEAKQPRLQPSAVSEASTIKLAEHTPSINIDLSNFSDIFDIPSGLGEEGLAGRPKTPVYQSLSPAVPMAKSDAAGTPGNAEEGSIKDEQRCSPSVSGETNQYSPTGDENSSVASPTSSVCSQGSPTGSLQTQSPHHPPVLTTLSNHTPTAVPVATSAAGGEGPTNDQDGNFLDQLVSLYLGKEEKPISTLKNEFHVYTDSQSGHRTYTFRPEAADQAHPGASLEHFRAPGHGGHLEYSWYDRSQAYRTSNGLVPATESLISPLMSGHFDYSTSITDYYNSQQAAAAAAAAAAAVVSSNAPTLSAFIPTCQSSNTPSSSGVFGHMSSRHVF</sequence>
<evidence type="ECO:0000256" key="6">
    <source>
        <dbReference type="SAM" id="MobiDB-lite"/>
    </source>
</evidence>
<evidence type="ECO:0000313" key="8">
    <source>
        <dbReference type="EMBL" id="BAS66829.1"/>
    </source>
</evidence>
<dbReference type="InterPro" id="IPR043021">
    <property type="entry name" value="GCM_small"/>
</dbReference>
<keyword evidence="2" id="KW-0805">Transcription regulation</keyword>
<dbReference type="GO" id="GO:0005634">
    <property type="term" value="C:nucleus"/>
    <property type="evidence" value="ECO:0007669"/>
    <property type="project" value="TreeGrafter"/>
</dbReference>
<evidence type="ECO:0000259" key="7">
    <source>
        <dbReference type="PROSITE" id="PS50807"/>
    </source>
</evidence>
<evidence type="ECO:0000256" key="4">
    <source>
        <dbReference type="ARBA" id="ARBA00023163"/>
    </source>
</evidence>
<reference evidence="8" key="1">
    <citation type="journal article" date="2015" name="Gene Expr. Patterns">
        <title>Expession patterns of mesenchyme specification genes in two distantly related echinoids, Glyptocidaris crenularis and Echinocardium cordatum.</title>
        <authorList>
            <person name="Yamazaki A."/>
            <person name="Minokawa T."/>
        </authorList>
    </citation>
    <scope>NUCLEOTIDE SEQUENCE</scope>
</reference>
<keyword evidence="5" id="KW-0539">Nucleus</keyword>
<accession>A0A0P0UPR0</accession>
<gene>
    <name evidence="8" type="primary">gcm</name>
</gene>
<evidence type="ECO:0000256" key="2">
    <source>
        <dbReference type="ARBA" id="ARBA00023015"/>
    </source>
</evidence>
<dbReference type="PANTHER" id="PTHR12414">
    <property type="entry name" value="GLIAL CELLS MISSING RELATED/GLIDE"/>
    <property type="match status" value="1"/>
</dbReference>
<dbReference type="GO" id="GO:0042063">
    <property type="term" value="P:gliogenesis"/>
    <property type="evidence" value="ECO:0007669"/>
    <property type="project" value="TreeGrafter"/>
</dbReference>
<feature type="compositionally biased region" description="Low complexity" evidence="6">
    <location>
        <begin position="589"/>
        <end position="600"/>
    </location>
</feature>
<dbReference type="InterPro" id="IPR036115">
    <property type="entry name" value="GCM_dom_sf"/>
</dbReference>
<feature type="compositionally biased region" description="Polar residues" evidence="6">
    <location>
        <begin position="570"/>
        <end position="588"/>
    </location>
</feature>
<evidence type="ECO:0000256" key="3">
    <source>
        <dbReference type="ARBA" id="ARBA00023125"/>
    </source>
</evidence>
<evidence type="ECO:0000256" key="5">
    <source>
        <dbReference type="ARBA" id="ARBA00023242"/>
    </source>
</evidence>
<dbReference type="InterPro" id="IPR039791">
    <property type="entry name" value="GCM"/>
</dbReference>
<feature type="region of interest" description="Disordered" evidence="6">
    <location>
        <begin position="24"/>
        <end position="50"/>
    </location>
</feature>
<feature type="domain" description="GCM" evidence="7">
    <location>
        <begin position="48"/>
        <end position="206"/>
    </location>
</feature>
<dbReference type="InterPro" id="IPR043020">
    <property type="entry name" value="GCM_large"/>
</dbReference>
<dbReference type="EMBL" id="LC011965">
    <property type="protein sequence ID" value="BAS66829.1"/>
    <property type="molecule type" value="mRNA"/>
</dbReference>
<evidence type="ECO:0000256" key="1">
    <source>
        <dbReference type="ARBA" id="ARBA00022473"/>
    </source>
</evidence>
<dbReference type="GO" id="GO:0000978">
    <property type="term" value="F:RNA polymerase II cis-regulatory region sequence-specific DNA binding"/>
    <property type="evidence" value="ECO:0007669"/>
    <property type="project" value="TreeGrafter"/>
</dbReference>
<protein>
    <submittedName>
        <fullName evidence="8">Glial cells missing transcription factor</fullName>
    </submittedName>
</protein>
<keyword evidence="4" id="KW-0804">Transcription</keyword>
<proteinExistence type="evidence at transcript level"/>
<dbReference type="Gene3D" id="2.20.25.670">
    <property type="entry name" value="GCM domain, large subdomain"/>
    <property type="match status" value="1"/>
</dbReference>
<keyword evidence="3" id="KW-0238">DNA-binding</keyword>